<dbReference type="AlphaFoldDB" id="L1NCR2"/>
<proteinExistence type="predicted"/>
<organism evidence="1 2">
    <name type="scientific">Hoylesella saccharolytica F0055</name>
    <dbReference type="NCBI Taxonomy" id="1127699"/>
    <lineage>
        <taxon>Bacteria</taxon>
        <taxon>Pseudomonadati</taxon>
        <taxon>Bacteroidota</taxon>
        <taxon>Bacteroidia</taxon>
        <taxon>Bacteroidales</taxon>
        <taxon>Prevotellaceae</taxon>
        <taxon>Hoylesella</taxon>
    </lineage>
</organism>
<dbReference type="Proteomes" id="UP000010433">
    <property type="component" value="Unassembled WGS sequence"/>
</dbReference>
<dbReference type="EMBL" id="AMEP01000075">
    <property type="protein sequence ID" value="EKY01121.1"/>
    <property type="molecule type" value="Genomic_DNA"/>
</dbReference>
<reference evidence="1 2" key="1">
    <citation type="submission" date="2012-05" db="EMBL/GenBank/DDBJ databases">
        <authorList>
            <person name="Weinstock G."/>
            <person name="Sodergren E."/>
            <person name="Lobos E.A."/>
            <person name="Fulton L."/>
            <person name="Fulton R."/>
            <person name="Courtney L."/>
            <person name="Fronick C."/>
            <person name="O'Laughlin M."/>
            <person name="Godfrey J."/>
            <person name="Wilson R.M."/>
            <person name="Miner T."/>
            <person name="Farmer C."/>
            <person name="Delehaunty K."/>
            <person name="Cordes M."/>
            <person name="Minx P."/>
            <person name="Tomlinson C."/>
            <person name="Chen J."/>
            <person name="Wollam A."/>
            <person name="Pepin K.H."/>
            <person name="Bhonagiri V."/>
            <person name="Zhang X."/>
            <person name="Suruliraj S."/>
            <person name="Warren W."/>
            <person name="Mitreva M."/>
            <person name="Mardis E.R."/>
            <person name="Wilson R.K."/>
        </authorList>
    </citation>
    <scope>NUCLEOTIDE SEQUENCE [LARGE SCALE GENOMIC DNA]</scope>
    <source>
        <strain evidence="1 2">F0055</strain>
    </source>
</reference>
<name>L1NCR2_9BACT</name>
<evidence type="ECO:0000313" key="2">
    <source>
        <dbReference type="Proteomes" id="UP000010433"/>
    </source>
</evidence>
<comment type="caution">
    <text evidence="1">The sequence shown here is derived from an EMBL/GenBank/DDBJ whole genome shotgun (WGS) entry which is preliminary data.</text>
</comment>
<evidence type="ECO:0000313" key="1">
    <source>
        <dbReference type="EMBL" id="EKY01121.1"/>
    </source>
</evidence>
<gene>
    <name evidence="1" type="ORF">HMPREF9151_01105</name>
</gene>
<dbReference type="HOGENOM" id="CLU_3237833_0_0_10"/>
<accession>L1NCR2</accession>
<keyword evidence="2" id="KW-1185">Reference proteome</keyword>
<protein>
    <submittedName>
        <fullName evidence="1">Uncharacterized protein</fullName>
    </submittedName>
</protein>
<sequence>MLSVLQISRKKICQTNTLQHQEFSLFYRKAVFRHFYKQSKVRK</sequence>